<dbReference type="GO" id="GO:0030674">
    <property type="term" value="F:protein-macromolecule adaptor activity"/>
    <property type="evidence" value="ECO:0007669"/>
    <property type="project" value="TreeGrafter"/>
</dbReference>
<feature type="region of interest" description="Disordered" evidence="7">
    <location>
        <begin position="777"/>
        <end position="830"/>
    </location>
</feature>
<evidence type="ECO:0000256" key="3">
    <source>
        <dbReference type="ARBA" id="ARBA00022771"/>
    </source>
</evidence>
<feature type="region of interest" description="Disordered" evidence="7">
    <location>
        <begin position="668"/>
        <end position="691"/>
    </location>
</feature>
<dbReference type="AlphaFoldDB" id="A0A0F7UDZ0"/>
<evidence type="ECO:0000256" key="1">
    <source>
        <dbReference type="ARBA" id="ARBA00004184"/>
    </source>
</evidence>
<organism evidence="9">
    <name type="scientific">Neospora caninum (strain Liverpool)</name>
    <dbReference type="NCBI Taxonomy" id="572307"/>
    <lineage>
        <taxon>Eukaryota</taxon>
        <taxon>Sar</taxon>
        <taxon>Alveolata</taxon>
        <taxon>Apicomplexa</taxon>
        <taxon>Conoidasida</taxon>
        <taxon>Coccidia</taxon>
        <taxon>Eucoccidiorida</taxon>
        <taxon>Eimeriorina</taxon>
        <taxon>Sarcocystidae</taxon>
        <taxon>Neospora</taxon>
    </lineage>
</organism>
<feature type="compositionally biased region" description="Low complexity" evidence="7">
    <location>
        <begin position="679"/>
        <end position="691"/>
    </location>
</feature>
<feature type="domain" description="Vacuolar protein sorting protein 11 C-terminal" evidence="8">
    <location>
        <begin position="1078"/>
        <end position="1118"/>
    </location>
</feature>
<feature type="compositionally biased region" description="Basic and acidic residues" evidence="7">
    <location>
        <begin position="711"/>
        <end position="739"/>
    </location>
</feature>
<dbReference type="InterPro" id="IPR057308">
    <property type="entry name" value="CHCR_PEP5_VPS11"/>
</dbReference>
<dbReference type="GO" id="GO:0030897">
    <property type="term" value="C:HOPS complex"/>
    <property type="evidence" value="ECO:0007669"/>
    <property type="project" value="TreeGrafter"/>
</dbReference>
<sequence length="1260" mass="138808">MEQLRRLNFFDSLVVQRPSTPQTPPKNAHGFPSSPTSQPQLHSCGVRPSCLRSRLLAQLGRPRSSGWVTTEAAPTFLRTRRSFPPSKSRSFLWDFSLCMLPQMQTALSVLGATARAPPRLSSSNGPPRLPLRMQTKRIAAFGNTNVSAPSKSTPAGNLCFSERRHSSRGCRSRLSHAATSTGLLRCSQVEQKPPASASFAVTFYERKRADFDSSTVRFLAPSVSKVSEEGEDRRYHLLVATPHGLAVHAVPGKGEPEVTYRDDLSGLSSSLLAAQLLTPNQVAVQQGEGIFCLDAREGNLWALPADGSCLQLTAHKHYLISVAALPSETPSAPPGGALRDAPPSASPQARRRTDCFLTIFRANPDTRFIAFCCAFPRVAHIVSALDSLYVICHGNGGSSLFELREKGFGDRLNILLRKRLFDWAADIVLQEGQPKSTLQEVYRVHADWLYEKRVFDKALRMYIKTIGALEPSYVIEKYLHCQRLWLLALYLLHLHRCGRASQQHTLLFFKCAAKLKDENLFSAFLDDPSISRDAILPAAIKECRANGYLKLASLIADRHGHHDDYVSIFLTDYRNFDEAVAYMKELDAPSVCSLLLTHGYTLLSHKPRETLALIKNIIFNYQTSVDIFIPLFLDNEALLLYFFLSLLYGESYARDFLQTQKQFLSADASRASPHESAPRTRLSPSSPSSALTPAEQFAALYDIVVGSDRERDEANKKASREREGRDRRGEKREEQKEETEQLPPHLFGSASFATYLEILLRFYRRAHTPVARRRLEAASAERNSAEDQAEEAVGRASGRGESRERESELGPEGRQEENRREREKQKQGSVEAGQYAAAIMKIFKERSMGEDELFTSTLLTTIYAFEEGLERVCEKQENFQLALSRFAEEDDVAPLWKFCLANTSKNPTLWVQALSFLAARDNTEAQIQQILAQIEAHRLFPPLAVLDILQHGSRVTLRAVKGYLIHCLDKLSREFDVSSSHHQQDEAEVESMKAEVQRLRTSGQIFDRSRCDACGNALDLPAAHFACCHSFHISCLASHEADPASSRDMTSSSGAMAGPGKSEGLYACPVCTPQADAKRLLLAQREAESGHADDFFKFLRGSADGFSFIASYFGKAMFPTLPTNLSGLHHAPGSFQPHCGVPGAYSSSPSSLAFYEPRSSAALSSSPFSGRPGGGGPQGPEGVRAPAGCGRQADGFGRQAWGPSSGARGQGRDSRVGPPSAAVGNTSVARGAASYPFSVCEDGRNAEGRRGEIGFNPFQG</sequence>
<keyword evidence="5" id="KW-0472">Membrane</keyword>
<dbReference type="Pfam" id="PF12451">
    <property type="entry name" value="VPS11_C"/>
    <property type="match status" value="1"/>
</dbReference>
<dbReference type="PANTHER" id="PTHR23323:SF24">
    <property type="entry name" value="VACUOLAR PROTEIN SORTING-ASSOCIATED PROTEIN 11 HOMOLOG"/>
    <property type="match status" value="1"/>
</dbReference>
<dbReference type="GO" id="GO:0008270">
    <property type="term" value="F:zinc ion binding"/>
    <property type="evidence" value="ECO:0007669"/>
    <property type="project" value="UniProtKB-KW"/>
</dbReference>
<keyword evidence="3" id="KW-0863">Zinc-finger</keyword>
<dbReference type="PANTHER" id="PTHR23323">
    <property type="entry name" value="VACUOLAR PROTEIN SORTING-ASSOCIATED PROTEIN"/>
    <property type="match status" value="1"/>
</dbReference>
<gene>
    <name evidence="9" type="ORF">BN1204_030870</name>
</gene>
<comment type="subcellular location">
    <subcellularLocation>
        <location evidence="1">Endomembrane system</location>
        <topology evidence="1">Peripheral membrane protein</topology>
    </subcellularLocation>
</comment>
<dbReference type="GO" id="GO:0048284">
    <property type="term" value="P:organelle fusion"/>
    <property type="evidence" value="ECO:0007669"/>
    <property type="project" value="TreeGrafter"/>
</dbReference>
<dbReference type="Pfam" id="PF23356">
    <property type="entry name" value="TPR_PEP5_VPS11"/>
    <property type="match status" value="2"/>
</dbReference>
<evidence type="ECO:0000256" key="4">
    <source>
        <dbReference type="ARBA" id="ARBA00022833"/>
    </source>
</evidence>
<feature type="compositionally biased region" description="Basic and acidic residues" evidence="7">
    <location>
        <begin position="798"/>
        <end position="826"/>
    </location>
</feature>
<dbReference type="EMBL" id="LN714483">
    <property type="protein sequence ID" value="CEL67286.1"/>
    <property type="molecule type" value="Genomic_DNA"/>
</dbReference>
<feature type="region of interest" description="Disordered" evidence="7">
    <location>
        <begin position="330"/>
        <end position="349"/>
    </location>
</feature>
<evidence type="ECO:0000256" key="6">
    <source>
        <dbReference type="PROSITE-ProRule" id="PRU01006"/>
    </source>
</evidence>
<evidence type="ECO:0000313" key="9">
    <source>
        <dbReference type="EMBL" id="CEL67286.1"/>
    </source>
</evidence>
<dbReference type="InterPro" id="IPR024763">
    <property type="entry name" value="VPS11_C"/>
</dbReference>
<dbReference type="GO" id="GO:0007033">
    <property type="term" value="P:vacuole organization"/>
    <property type="evidence" value="ECO:0007669"/>
    <property type="project" value="TreeGrafter"/>
</dbReference>
<evidence type="ECO:0000259" key="8">
    <source>
        <dbReference type="Pfam" id="PF12451"/>
    </source>
</evidence>
<dbReference type="GO" id="GO:0006904">
    <property type="term" value="P:vesicle docking involved in exocytosis"/>
    <property type="evidence" value="ECO:0007669"/>
    <property type="project" value="TreeGrafter"/>
</dbReference>
<dbReference type="InterPro" id="IPR000547">
    <property type="entry name" value="Clathrin_H-chain/VPS_repeat"/>
</dbReference>
<dbReference type="CDD" id="cd16688">
    <property type="entry name" value="RING-H2_Vps11"/>
    <property type="match status" value="1"/>
</dbReference>
<evidence type="ECO:0000256" key="7">
    <source>
        <dbReference type="SAM" id="MobiDB-lite"/>
    </source>
</evidence>
<feature type="region of interest" description="Disordered" evidence="7">
    <location>
        <begin position="1163"/>
        <end position="1260"/>
    </location>
</feature>
<feature type="compositionally biased region" description="Basic and acidic residues" evidence="7">
    <location>
        <begin position="1241"/>
        <end position="1252"/>
    </location>
</feature>
<reference evidence="9" key="1">
    <citation type="journal article" date="2015" name="PLoS ONE">
        <title>Comprehensive Evaluation of Toxoplasma gondii VEG and Neospora caninum LIV Genomes with Tachyzoite Stage Transcriptome and Proteome Defines Novel Transcript Features.</title>
        <authorList>
            <person name="Ramaprasad A."/>
            <person name="Mourier T."/>
            <person name="Naeem R."/>
            <person name="Malas T.B."/>
            <person name="Moussa E."/>
            <person name="Panigrahi A."/>
            <person name="Vermont S.J."/>
            <person name="Otto T.D."/>
            <person name="Wastling J."/>
            <person name="Pain A."/>
        </authorList>
    </citation>
    <scope>NUCLEOTIDE SEQUENCE</scope>
    <source>
        <strain evidence="9">Liverpool</strain>
    </source>
</reference>
<accession>A0A0F7UDZ0</accession>
<keyword evidence="4" id="KW-0862">Zinc</keyword>
<feature type="region of interest" description="Disordered" evidence="7">
    <location>
        <begin position="16"/>
        <end position="45"/>
    </location>
</feature>
<proteinExistence type="predicted"/>
<dbReference type="GO" id="GO:0005768">
    <property type="term" value="C:endosome"/>
    <property type="evidence" value="ECO:0007669"/>
    <property type="project" value="TreeGrafter"/>
</dbReference>
<evidence type="ECO:0000256" key="5">
    <source>
        <dbReference type="ARBA" id="ARBA00023136"/>
    </source>
</evidence>
<feature type="region of interest" description="Disordered" evidence="7">
    <location>
        <begin position="711"/>
        <end position="745"/>
    </location>
</feature>
<name>A0A0F7UDZ0_NEOCL</name>
<dbReference type="GO" id="GO:0007032">
    <property type="term" value="P:endosome organization"/>
    <property type="evidence" value="ECO:0007669"/>
    <property type="project" value="TreeGrafter"/>
</dbReference>
<dbReference type="GO" id="GO:0006886">
    <property type="term" value="P:intracellular protein transport"/>
    <property type="evidence" value="ECO:0007669"/>
    <property type="project" value="UniProtKB-UniRule"/>
</dbReference>
<protein>
    <submittedName>
        <fullName evidence="9">Vacuolar protein sorting-associated protein 11 homolog</fullName>
    </submittedName>
</protein>
<keyword evidence="2" id="KW-0479">Metal-binding</keyword>
<dbReference type="PROSITE" id="PS50236">
    <property type="entry name" value="CHCR"/>
    <property type="match status" value="1"/>
</dbReference>
<feature type="repeat" description="CHCR" evidence="6">
    <location>
        <begin position="462"/>
        <end position="608"/>
    </location>
</feature>
<evidence type="ECO:0000256" key="2">
    <source>
        <dbReference type="ARBA" id="ARBA00022723"/>
    </source>
</evidence>